<dbReference type="SUPFAM" id="SSF53850">
    <property type="entry name" value="Periplasmic binding protein-like II"/>
    <property type="match status" value="1"/>
</dbReference>
<evidence type="ECO:0000313" key="4">
    <source>
        <dbReference type="Proteomes" id="UP001456224"/>
    </source>
</evidence>
<organism evidence="3 4">
    <name type="scientific">Achromobacter veterisilvae</name>
    <dbReference type="NCBI Taxonomy" id="2069367"/>
    <lineage>
        <taxon>Bacteria</taxon>
        <taxon>Pseudomonadati</taxon>
        <taxon>Pseudomonadota</taxon>
        <taxon>Betaproteobacteria</taxon>
        <taxon>Burkholderiales</taxon>
        <taxon>Alcaligenaceae</taxon>
        <taxon>Achromobacter</taxon>
    </lineage>
</organism>
<gene>
    <name evidence="3" type="ORF">WHX56_27315</name>
</gene>
<proteinExistence type="inferred from homology"/>
<evidence type="ECO:0000256" key="1">
    <source>
        <dbReference type="ARBA" id="ARBA00006987"/>
    </source>
</evidence>
<dbReference type="Pfam" id="PF03401">
    <property type="entry name" value="TctC"/>
    <property type="match status" value="1"/>
</dbReference>
<dbReference type="Gene3D" id="3.40.190.10">
    <property type="entry name" value="Periplasmic binding protein-like II"/>
    <property type="match status" value="1"/>
</dbReference>
<keyword evidence="2" id="KW-0732">Signal</keyword>
<dbReference type="InterPro" id="IPR042100">
    <property type="entry name" value="Bug_dom1"/>
</dbReference>
<evidence type="ECO:0000313" key="3">
    <source>
        <dbReference type="EMBL" id="WXR73298.1"/>
    </source>
</evidence>
<feature type="chain" id="PRO_5046017441" evidence="2">
    <location>
        <begin position="28"/>
        <end position="334"/>
    </location>
</feature>
<reference evidence="3 4" key="1">
    <citation type="submission" date="2024-03" db="EMBL/GenBank/DDBJ databases">
        <title>Reference genomes for the five species model microbial community.</title>
        <authorList>
            <person name="Padfield D."/>
        </authorList>
    </citation>
    <scope>NUCLEOTIDE SEQUENCE [LARGE SCALE GENOMIC DNA]</scope>
    <source>
        <strain evidence="3 4">AB1</strain>
    </source>
</reference>
<feature type="signal peptide" evidence="2">
    <location>
        <begin position="1"/>
        <end position="27"/>
    </location>
</feature>
<dbReference type="CDD" id="cd13578">
    <property type="entry name" value="PBP2_Bug27"/>
    <property type="match status" value="1"/>
</dbReference>
<protein>
    <submittedName>
        <fullName evidence="3">Tripartite tricarboxylate transporter substrate binding protein</fullName>
    </submittedName>
</protein>
<comment type="similarity">
    <text evidence="1">Belongs to the UPF0065 (bug) family.</text>
</comment>
<evidence type="ECO:0000256" key="2">
    <source>
        <dbReference type="SAM" id="SignalP"/>
    </source>
</evidence>
<dbReference type="Gene3D" id="3.40.190.150">
    <property type="entry name" value="Bordetella uptake gene, domain 1"/>
    <property type="match status" value="1"/>
</dbReference>
<dbReference type="Proteomes" id="UP001456224">
    <property type="component" value="Chromosome"/>
</dbReference>
<dbReference type="PIRSF" id="PIRSF017082">
    <property type="entry name" value="YflP"/>
    <property type="match status" value="1"/>
</dbReference>
<name>A0ABZ2RZ76_9BURK</name>
<dbReference type="RefSeq" id="WP_129241672.1">
    <property type="nucleotide sequence ID" value="NZ_CP148753.1"/>
</dbReference>
<sequence length="334" mass="35208">MGIPKSGKPHNSARRAMLLGATAIALAFTTSAYSKQDYPTRPIRLVVPYTAGGATDAVARIVASQLAKKIGQPVIVENKPGAGGNIGTQFVADAPADGYTLLFATTANAINESLYRNLQFKFATDFQPVSQLAELPNVLIVSNKLNVNNVQELIDLARSQPGALAYGSAGVGTSTHLAAELFKSMAKVDLIHVPYKGSSPAMTDLRGGQIQVMFDNSSSALPQIRANAVKALAVTSAQPSSQLEGVPTVSQTLPGYEAVAWHGIVVPAKTPDDIVAKLYDNIESTLKMPEVAHQFETIGVRPVASASPSDFGNHVSKEISKWTKVVKDSGATLD</sequence>
<dbReference type="PANTHER" id="PTHR42928:SF5">
    <property type="entry name" value="BLR1237 PROTEIN"/>
    <property type="match status" value="1"/>
</dbReference>
<keyword evidence="4" id="KW-1185">Reference proteome</keyword>
<dbReference type="InterPro" id="IPR005064">
    <property type="entry name" value="BUG"/>
</dbReference>
<accession>A0ABZ2RZ76</accession>
<dbReference type="PANTHER" id="PTHR42928">
    <property type="entry name" value="TRICARBOXYLATE-BINDING PROTEIN"/>
    <property type="match status" value="1"/>
</dbReference>
<dbReference type="EMBL" id="CP148753">
    <property type="protein sequence ID" value="WXR73298.1"/>
    <property type="molecule type" value="Genomic_DNA"/>
</dbReference>